<comment type="caution">
    <text evidence="1">The sequence shown here is derived from an EMBL/GenBank/DDBJ whole genome shotgun (WGS) entry which is preliminary data.</text>
</comment>
<accession>A0A0F9SJJ2</accession>
<dbReference type="SUPFAM" id="SSF49265">
    <property type="entry name" value="Fibronectin type III"/>
    <property type="match status" value="1"/>
</dbReference>
<organism evidence="1">
    <name type="scientific">marine sediment metagenome</name>
    <dbReference type="NCBI Taxonomy" id="412755"/>
    <lineage>
        <taxon>unclassified sequences</taxon>
        <taxon>metagenomes</taxon>
        <taxon>ecological metagenomes</taxon>
    </lineage>
</organism>
<proteinExistence type="predicted"/>
<dbReference type="Gene3D" id="2.60.40.10">
    <property type="entry name" value="Immunoglobulins"/>
    <property type="match status" value="1"/>
</dbReference>
<dbReference type="AlphaFoldDB" id="A0A0F9SJJ2"/>
<reference evidence="1" key="1">
    <citation type="journal article" date="2015" name="Nature">
        <title>Complex archaea that bridge the gap between prokaryotes and eukaryotes.</title>
        <authorList>
            <person name="Spang A."/>
            <person name="Saw J.H."/>
            <person name="Jorgensen S.L."/>
            <person name="Zaremba-Niedzwiedzka K."/>
            <person name="Martijn J."/>
            <person name="Lind A.E."/>
            <person name="van Eijk R."/>
            <person name="Schleper C."/>
            <person name="Guy L."/>
            <person name="Ettema T.J."/>
        </authorList>
    </citation>
    <scope>NUCLEOTIDE SEQUENCE</scope>
</reference>
<evidence type="ECO:0008006" key="2">
    <source>
        <dbReference type="Google" id="ProtNLM"/>
    </source>
</evidence>
<gene>
    <name evidence="1" type="ORF">LCGC14_0766960</name>
</gene>
<dbReference type="InterPro" id="IPR036116">
    <property type="entry name" value="FN3_sf"/>
</dbReference>
<evidence type="ECO:0000313" key="1">
    <source>
        <dbReference type="EMBL" id="KKN37106.1"/>
    </source>
</evidence>
<dbReference type="InterPro" id="IPR013783">
    <property type="entry name" value="Ig-like_fold"/>
</dbReference>
<dbReference type="EMBL" id="LAZR01001920">
    <property type="protein sequence ID" value="KKN37106.1"/>
    <property type="molecule type" value="Genomic_DNA"/>
</dbReference>
<sequence length="292" mass="30890">MTETYYTYAASQTGSSSVPSGTYALIGGENVTVVSQIGIRYAPTTGLYLLELTGDVGLFIAGNIFKRGGIWLSPVSVLGIVISEIGLSGVTGVGLESLDTAGRYGINVSDGGTVTPQKADTFFVPSSVTYDEGNGQGVYATMEGFEERQILLSSPANTATGILLQPLLQWSINGGSEDGDLLDIYIRKDDSNFTSADLIGSLVDATLNSSLQIVAGLEYNSTYYWQVQAANSAGGYPILLTSSIWSFTTTTFRPPAVPIGDGGAGDFTGENNMLTKKRFIAAANNKIWYENL</sequence>
<protein>
    <recommendedName>
        <fullName evidence="2">Fibronectin type-III domain-containing protein</fullName>
    </recommendedName>
</protein>
<name>A0A0F9SJJ2_9ZZZZ</name>